<reference evidence="2 3" key="1">
    <citation type="submission" date="2021-06" db="EMBL/GenBank/DDBJ databases">
        <title>Caerostris darwini draft genome.</title>
        <authorList>
            <person name="Kono N."/>
            <person name="Arakawa K."/>
        </authorList>
    </citation>
    <scope>NUCLEOTIDE SEQUENCE [LARGE SCALE GENOMIC DNA]</scope>
</reference>
<sequence>MENHAPSHINDTGTQHPILQKGKPIKPCPKTTLLKLLTPTTQFKIGSCNVQTTTKFEHTLKIPSCGVCGPATPTSNNRQIKIYEFNALFDDN</sequence>
<keyword evidence="3" id="KW-1185">Reference proteome</keyword>
<evidence type="ECO:0000313" key="2">
    <source>
        <dbReference type="EMBL" id="GIX72441.1"/>
    </source>
</evidence>
<comment type="caution">
    <text evidence="2">The sequence shown here is derived from an EMBL/GenBank/DDBJ whole genome shotgun (WGS) entry which is preliminary data.</text>
</comment>
<name>A0AAV4MKA9_9ARAC</name>
<evidence type="ECO:0000313" key="3">
    <source>
        <dbReference type="Proteomes" id="UP001054837"/>
    </source>
</evidence>
<dbReference type="EMBL" id="BPLQ01000530">
    <property type="protein sequence ID" value="GIX72441.1"/>
    <property type="molecule type" value="Genomic_DNA"/>
</dbReference>
<organism evidence="2 3">
    <name type="scientific">Caerostris darwini</name>
    <dbReference type="NCBI Taxonomy" id="1538125"/>
    <lineage>
        <taxon>Eukaryota</taxon>
        <taxon>Metazoa</taxon>
        <taxon>Ecdysozoa</taxon>
        <taxon>Arthropoda</taxon>
        <taxon>Chelicerata</taxon>
        <taxon>Arachnida</taxon>
        <taxon>Araneae</taxon>
        <taxon>Araneomorphae</taxon>
        <taxon>Entelegynae</taxon>
        <taxon>Araneoidea</taxon>
        <taxon>Araneidae</taxon>
        <taxon>Caerostris</taxon>
    </lineage>
</organism>
<protein>
    <submittedName>
        <fullName evidence="2">Uncharacterized protein</fullName>
    </submittedName>
</protein>
<accession>A0AAV4MKA9</accession>
<dbReference type="Proteomes" id="UP001054837">
    <property type="component" value="Unassembled WGS sequence"/>
</dbReference>
<feature type="region of interest" description="Disordered" evidence="1">
    <location>
        <begin position="1"/>
        <end position="24"/>
    </location>
</feature>
<proteinExistence type="predicted"/>
<dbReference type="AlphaFoldDB" id="A0AAV4MKA9"/>
<gene>
    <name evidence="2" type="ORF">CDAR_253531</name>
</gene>
<evidence type="ECO:0000256" key="1">
    <source>
        <dbReference type="SAM" id="MobiDB-lite"/>
    </source>
</evidence>